<dbReference type="Pfam" id="PF00126">
    <property type="entry name" value="HTH_1"/>
    <property type="match status" value="1"/>
</dbReference>
<dbReference type="RefSeq" id="WP_071071803.1">
    <property type="nucleotide sequence ID" value="NZ_CP017755.1"/>
</dbReference>
<dbReference type="Gene3D" id="3.40.190.290">
    <property type="match status" value="1"/>
</dbReference>
<dbReference type="Gene3D" id="1.10.10.10">
    <property type="entry name" value="Winged helix-like DNA-binding domain superfamily/Winged helix DNA-binding domain"/>
    <property type="match status" value="1"/>
</dbReference>
<protein>
    <submittedName>
        <fullName evidence="6">LysR family transcriptional regulator</fullName>
    </submittedName>
</protein>
<evidence type="ECO:0000256" key="1">
    <source>
        <dbReference type="ARBA" id="ARBA00009437"/>
    </source>
</evidence>
<dbReference type="InterPro" id="IPR000847">
    <property type="entry name" value="LysR_HTH_N"/>
</dbReference>
<evidence type="ECO:0000313" key="6">
    <source>
        <dbReference type="EMBL" id="AOZ09176.1"/>
    </source>
</evidence>
<keyword evidence="2" id="KW-0805">Transcription regulation</keyword>
<dbReference type="Proteomes" id="UP000177515">
    <property type="component" value="Chromosome 2"/>
</dbReference>
<reference evidence="6 7" key="1">
    <citation type="submission" date="2016-10" db="EMBL/GenBank/DDBJ databases">
        <title>Complete genome sequences of three Cupriavidus strains isolated from various Malaysian environments.</title>
        <authorList>
            <person name="Abdullah A.A.-A."/>
            <person name="Shafie N.A.H."/>
            <person name="Lau N.S."/>
        </authorList>
    </citation>
    <scope>NUCLEOTIDE SEQUENCE [LARGE SCALE GENOMIC DNA]</scope>
    <source>
        <strain evidence="6 7">USMAA1020</strain>
    </source>
</reference>
<sequence>MFHYDLTDLRVFLAVAEEGNLTRGAARVHLAPSSVSLRIKALEGTIGAPLLTRQARGVGITPAGQVLLEHCRRCLAHLEQMHADLLPFGNGLPSHVTLFANNNAISSFLPDDLSRFFQAHPNARVTLEERMSHDIIGAVAAGRADIGIVAVDAPRHTDLEFIPYRDDELIILAPLGTELSRQKSAHFSACLKQPFISLRHGAALHTFLMNHATALGGRLDVMIQVSGYRAIARLVASGAGIGIVPRSALQPDDLSELAAVTIDEPWSMRHLHICIQRDPVVPNIIRDHLVALLADAGKV</sequence>
<dbReference type="InterPro" id="IPR050950">
    <property type="entry name" value="HTH-type_LysR_regulators"/>
</dbReference>
<keyword evidence="3" id="KW-0238">DNA-binding</keyword>
<dbReference type="PANTHER" id="PTHR30419:SF2">
    <property type="entry name" value="LYSR FAMILY TRANSCRIPTIONAL REGULATOR"/>
    <property type="match status" value="1"/>
</dbReference>
<evidence type="ECO:0000256" key="3">
    <source>
        <dbReference type="ARBA" id="ARBA00023125"/>
    </source>
</evidence>
<evidence type="ECO:0000256" key="2">
    <source>
        <dbReference type="ARBA" id="ARBA00023015"/>
    </source>
</evidence>
<organism evidence="6 7">
    <name type="scientific">Cupriavidus malaysiensis</name>
    <dbReference type="NCBI Taxonomy" id="367825"/>
    <lineage>
        <taxon>Bacteria</taxon>
        <taxon>Pseudomonadati</taxon>
        <taxon>Pseudomonadota</taxon>
        <taxon>Betaproteobacteria</taxon>
        <taxon>Burkholderiales</taxon>
        <taxon>Burkholderiaceae</taxon>
        <taxon>Cupriavidus</taxon>
    </lineage>
</organism>
<dbReference type="InterPro" id="IPR036390">
    <property type="entry name" value="WH_DNA-bd_sf"/>
</dbReference>
<keyword evidence="4" id="KW-0804">Transcription</keyword>
<evidence type="ECO:0000259" key="5">
    <source>
        <dbReference type="PROSITE" id="PS50931"/>
    </source>
</evidence>
<dbReference type="SUPFAM" id="SSF46785">
    <property type="entry name" value="Winged helix' DNA-binding domain"/>
    <property type="match status" value="1"/>
</dbReference>
<dbReference type="PANTHER" id="PTHR30419">
    <property type="entry name" value="HTH-TYPE TRANSCRIPTIONAL REGULATOR YBHD"/>
    <property type="match status" value="1"/>
</dbReference>
<dbReference type="PROSITE" id="PS50931">
    <property type="entry name" value="HTH_LYSR"/>
    <property type="match status" value="1"/>
</dbReference>
<name>A0ABN4TS97_9BURK</name>
<dbReference type="EMBL" id="CP017755">
    <property type="protein sequence ID" value="AOZ09176.1"/>
    <property type="molecule type" value="Genomic_DNA"/>
</dbReference>
<keyword evidence="7" id="KW-1185">Reference proteome</keyword>
<comment type="similarity">
    <text evidence="1">Belongs to the LysR transcriptional regulatory family.</text>
</comment>
<feature type="domain" description="HTH lysR-type" evidence="5">
    <location>
        <begin position="4"/>
        <end position="61"/>
    </location>
</feature>
<dbReference type="InterPro" id="IPR036388">
    <property type="entry name" value="WH-like_DNA-bd_sf"/>
</dbReference>
<evidence type="ECO:0000313" key="7">
    <source>
        <dbReference type="Proteomes" id="UP000177515"/>
    </source>
</evidence>
<dbReference type="Pfam" id="PF03466">
    <property type="entry name" value="LysR_substrate"/>
    <property type="match status" value="1"/>
</dbReference>
<proteinExistence type="inferred from homology"/>
<dbReference type="SUPFAM" id="SSF53850">
    <property type="entry name" value="Periplasmic binding protein-like II"/>
    <property type="match status" value="1"/>
</dbReference>
<accession>A0ABN4TS97</accession>
<dbReference type="InterPro" id="IPR005119">
    <property type="entry name" value="LysR_subst-bd"/>
</dbReference>
<gene>
    <name evidence="6" type="ORF">BKK80_25495</name>
</gene>
<evidence type="ECO:0000256" key="4">
    <source>
        <dbReference type="ARBA" id="ARBA00023163"/>
    </source>
</evidence>